<sequence>MTRSKPTFRNPQVNLYVRDVQAVSHFYVRFFGFSEIFRTPSEGEPVHIELKLDNFILGVASMEAAKNIHNIPASSGPPRAEIALWTDNVDVIFDLLIKNEVREISKPHNFLSNLRAAWVYDPDGNPVQIVSKIK</sequence>
<protein>
    <submittedName>
        <fullName evidence="2">VOC family protein</fullName>
    </submittedName>
</protein>
<dbReference type="RefSeq" id="WP_254152828.1">
    <property type="nucleotide sequence ID" value="NZ_JAHESD010000009.1"/>
</dbReference>
<name>A0ABS5VN43_9BACT</name>
<dbReference type="EMBL" id="JAHESD010000009">
    <property type="protein sequence ID" value="MBT1702858.1"/>
    <property type="molecule type" value="Genomic_DNA"/>
</dbReference>
<dbReference type="SUPFAM" id="SSF54593">
    <property type="entry name" value="Glyoxalase/Bleomycin resistance protein/Dihydroxybiphenyl dioxygenase"/>
    <property type="match status" value="1"/>
</dbReference>
<dbReference type="PROSITE" id="PS51819">
    <property type="entry name" value="VOC"/>
    <property type="match status" value="1"/>
</dbReference>
<reference evidence="2 3" key="1">
    <citation type="submission" date="2021-05" db="EMBL/GenBank/DDBJ databases">
        <title>A Polyphasic approach of four new species of the genus Ohtaekwangia: Ohtaekwangia histidinii sp. nov., Ohtaekwangia cretensis sp. nov., Ohtaekwangia indiensis sp. nov., Ohtaekwangia reichenbachii sp. nov. from diverse environment.</title>
        <authorList>
            <person name="Octaviana S."/>
        </authorList>
    </citation>
    <scope>NUCLEOTIDE SEQUENCE [LARGE SCALE GENOMIC DNA]</scope>
    <source>
        <strain evidence="2 3">PWU20</strain>
    </source>
</reference>
<keyword evidence="3" id="KW-1185">Reference proteome</keyword>
<evidence type="ECO:0000313" key="3">
    <source>
        <dbReference type="Proteomes" id="UP000772618"/>
    </source>
</evidence>
<comment type="caution">
    <text evidence="2">The sequence shown here is derived from an EMBL/GenBank/DDBJ whole genome shotgun (WGS) entry which is preliminary data.</text>
</comment>
<dbReference type="Pfam" id="PF00903">
    <property type="entry name" value="Glyoxalase"/>
    <property type="match status" value="1"/>
</dbReference>
<dbReference type="Gene3D" id="3.10.180.10">
    <property type="entry name" value="2,3-Dihydroxybiphenyl 1,2-Dioxygenase, domain 1"/>
    <property type="match status" value="1"/>
</dbReference>
<evidence type="ECO:0000313" key="2">
    <source>
        <dbReference type="EMBL" id="MBT1702858.1"/>
    </source>
</evidence>
<dbReference type="InterPro" id="IPR004360">
    <property type="entry name" value="Glyas_Fos-R_dOase_dom"/>
</dbReference>
<evidence type="ECO:0000259" key="1">
    <source>
        <dbReference type="PROSITE" id="PS51819"/>
    </source>
</evidence>
<dbReference type="InterPro" id="IPR029068">
    <property type="entry name" value="Glyas_Bleomycin-R_OHBP_Dase"/>
</dbReference>
<gene>
    <name evidence="2" type="ORF">KK060_06185</name>
</gene>
<dbReference type="Proteomes" id="UP000772618">
    <property type="component" value="Unassembled WGS sequence"/>
</dbReference>
<proteinExistence type="predicted"/>
<feature type="domain" description="VOC" evidence="1">
    <location>
        <begin position="9"/>
        <end position="132"/>
    </location>
</feature>
<accession>A0ABS5VN43</accession>
<dbReference type="InterPro" id="IPR037523">
    <property type="entry name" value="VOC_core"/>
</dbReference>
<organism evidence="2 3">
    <name type="scientific">Chryseosolibacter indicus</name>
    <dbReference type="NCBI Taxonomy" id="2782351"/>
    <lineage>
        <taxon>Bacteria</taxon>
        <taxon>Pseudomonadati</taxon>
        <taxon>Bacteroidota</taxon>
        <taxon>Cytophagia</taxon>
        <taxon>Cytophagales</taxon>
        <taxon>Chryseotaleaceae</taxon>
        <taxon>Chryseosolibacter</taxon>
    </lineage>
</organism>